<dbReference type="STRING" id="3880.G7JTC8"/>
<sequence length="78" mass="9135">MSMASASSGLKCIELITNNMLSDVSKQSRYQMNRCFDKYLEKGERNINFHDLMEEMEQVVNDKSHKNQILEGNFGFFY</sequence>
<reference evidence="4" key="3">
    <citation type="submission" date="2015-04" db="UniProtKB">
        <authorList>
            <consortium name="EnsemblPlants"/>
        </authorList>
    </citation>
    <scope>IDENTIFICATION</scope>
    <source>
        <strain evidence="4">cv. Jemalong A17</strain>
    </source>
</reference>
<dbReference type="PaxDb" id="3880-AES87094"/>
<protein>
    <submittedName>
        <fullName evidence="2 3">Sucrose synthase</fullName>
        <ecNumber evidence="3">2.4.1.13</ecNumber>
    </submittedName>
</protein>
<dbReference type="EC" id="2.4.1.13" evidence="3"/>
<name>G7JTC8_MEDTR</name>
<keyword evidence="5" id="KW-1185">Reference proteome</keyword>
<gene>
    <name evidence="2" type="ordered locus">MTR_4g021160</name>
    <name evidence="3" type="ORF">MtrunA17_Chr4g0009181</name>
</gene>
<dbReference type="AlphaFoldDB" id="G7JTC8"/>
<proteinExistence type="predicted"/>
<dbReference type="EMBL" id="PSQE01000004">
    <property type="protein sequence ID" value="RHN59060.1"/>
    <property type="molecule type" value="Genomic_DNA"/>
</dbReference>
<keyword evidence="3" id="KW-0808">Transferase</keyword>
<reference evidence="2 5" key="1">
    <citation type="journal article" date="2011" name="Nature">
        <title>The Medicago genome provides insight into the evolution of rhizobial symbioses.</title>
        <authorList>
            <person name="Young N.D."/>
            <person name="Debelle F."/>
            <person name="Oldroyd G.E."/>
            <person name="Geurts R."/>
            <person name="Cannon S.B."/>
            <person name="Udvardi M.K."/>
            <person name="Benedito V.A."/>
            <person name="Mayer K.F."/>
            <person name="Gouzy J."/>
            <person name="Schoof H."/>
            <person name="Van de Peer Y."/>
            <person name="Proost S."/>
            <person name="Cook D.R."/>
            <person name="Meyers B.C."/>
            <person name="Spannagl M."/>
            <person name="Cheung F."/>
            <person name="De Mita S."/>
            <person name="Krishnakumar V."/>
            <person name="Gundlach H."/>
            <person name="Zhou S."/>
            <person name="Mudge J."/>
            <person name="Bharti A.K."/>
            <person name="Murray J.D."/>
            <person name="Naoumkina M.A."/>
            <person name="Rosen B."/>
            <person name="Silverstein K.A."/>
            <person name="Tang H."/>
            <person name="Rombauts S."/>
            <person name="Zhao P.X."/>
            <person name="Zhou P."/>
            <person name="Barbe V."/>
            <person name="Bardou P."/>
            <person name="Bechner M."/>
            <person name="Bellec A."/>
            <person name="Berger A."/>
            <person name="Berges H."/>
            <person name="Bidwell S."/>
            <person name="Bisseling T."/>
            <person name="Choisne N."/>
            <person name="Couloux A."/>
            <person name="Denny R."/>
            <person name="Deshpande S."/>
            <person name="Dai X."/>
            <person name="Doyle J.J."/>
            <person name="Dudez A.M."/>
            <person name="Farmer A.D."/>
            <person name="Fouteau S."/>
            <person name="Franken C."/>
            <person name="Gibelin C."/>
            <person name="Gish J."/>
            <person name="Goldstein S."/>
            <person name="Gonzalez A.J."/>
            <person name="Green P.J."/>
            <person name="Hallab A."/>
            <person name="Hartog M."/>
            <person name="Hua A."/>
            <person name="Humphray S.J."/>
            <person name="Jeong D.H."/>
            <person name="Jing Y."/>
            <person name="Jocker A."/>
            <person name="Kenton S.M."/>
            <person name="Kim D.J."/>
            <person name="Klee K."/>
            <person name="Lai H."/>
            <person name="Lang C."/>
            <person name="Lin S."/>
            <person name="Macmil S.L."/>
            <person name="Magdelenat G."/>
            <person name="Matthews L."/>
            <person name="McCorrison J."/>
            <person name="Monaghan E.L."/>
            <person name="Mun J.H."/>
            <person name="Najar F.Z."/>
            <person name="Nicholson C."/>
            <person name="Noirot C."/>
            <person name="O'Bleness M."/>
            <person name="Paule C.R."/>
            <person name="Poulain J."/>
            <person name="Prion F."/>
            <person name="Qin B."/>
            <person name="Qu C."/>
            <person name="Retzel E.F."/>
            <person name="Riddle C."/>
            <person name="Sallet E."/>
            <person name="Samain S."/>
            <person name="Samson N."/>
            <person name="Sanders I."/>
            <person name="Saurat O."/>
            <person name="Scarpelli C."/>
            <person name="Schiex T."/>
            <person name="Segurens B."/>
            <person name="Severin A.J."/>
            <person name="Sherrier D.J."/>
            <person name="Shi R."/>
            <person name="Sims S."/>
            <person name="Singer S.R."/>
            <person name="Sinharoy S."/>
            <person name="Sterck L."/>
            <person name="Viollet A."/>
            <person name="Wang B.B."/>
            <person name="Wang K."/>
            <person name="Wang M."/>
            <person name="Wang X."/>
            <person name="Warfsmann J."/>
            <person name="Weissenbach J."/>
            <person name="White D.D."/>
            <person name="White J.D."/>
            <person name="Wiley G.B."/>
            <person name="Wincker P."/>
            <person name="Xing Y."/>
            <person name="Yang L."/>
            <person name="Yao Z."/>
            <person name="Ying F."/>
            <person name="Zhai J."/>
            <person name="Zhou L."/>
            <person name="Zuber A."/>
            <person name="Denarie J."/>
            <person name="Dixon R.A."/>
            <person name="May G.D."/>
            <person name="Schwartz D.C."/>
            <person name="Rogers J."/>
            <person name="Quetier F."/>
            <person name="Town C.D."/>
            <person name="Roe B.A."/>
        </authorList>
    </citation>
    <scope>NUCLEOTIDE SEQUENCE [LARGE SCALE GENOMIC DNA]</scope>
    <source>
        <strain evidence="2">A17</strain>
        <strain evidence="4 5">cv. Jemalong A17</strain>
    </source>
</reference>
<dbReference type="Pfam" id="PF24861">
    <property type="entry name" value="SUS_N"/>
    <property type="match status" value="1"/>
</dbReference>
<evidence type="ECO:0000313" key="4">
    <source>
        <dbReference type="EnsemblPlants" id="AES87094"/>
    </source>
</evidence>
<accession>G7JTC8</accession>
<dbReference type="Gramene" id="rna21044">
    <property type="protein sequence ID" value="RHN59060.1"/>
    <property type="gene ID" value="gene21044"/>
</dbReference>
<dbReference type="Proteomes" id="UP000265566">
    <property type="component" value="Chromosome 4"/>
</dbReference>
<dbReference type="GO" id="GO:0016157">
    <property type="term" value="F:sucrose synthase activity"/>
    <property type="evidence" value="ECO:0007669"/>
    <property type="project" value="UniProtKB-EC"/>
</dbReference>
<evidence type="ECO:0000313" key="3">
    <source>
        <dbReference type="EMBL" id="RHN59060.1"/>
    </source>
</evidence>
<dbReference type="EnsemblPlants" id="AES87094">
    <property type="protein sequence ID" value="AES87094"/>
    <property type="gene ID" value="MTR_4g021160"/>
</dbReference>
<reference evidence="3" key="4">
    <citation type="journal article" date="2018" name="Nat. Plants">
        <title>Whole-genome landscape of Medicago truncatula symbiotic genes.</title>
        <authorList>
            <person name="Pecrix Y."/>
            <person name="Gamas P."/>
            <person name="Carrere S."/>
        </authorList>
    </citation>
    <scope>NUCLEOTIDE SEQUENCE</scope>
    <source>
        <tissue evidence="3">Leaves</tissue>
    </source>
</reference>
<evidence type="ECO:0000313" key="5">
    <source>
        <dbReference type="Proteomes" id="UP000002051"/>
    </source>
</evidence>
<reference evidence="2 5" key="2">
    <citation type="journal article" date="2014" name="BMC Genomics">
        <title>An improved genome release (version Mt4.0) for the model legume Medicago truncatula.</title>
        <authorList>
            <person name="Tang H."/>
            <person name="Krishnakumar V."/>
            <person name="Bidwell S."/>
            <person name="Rosen B."/>
            <person name="Chan A."/>
            <person name="Zhou S."/>
            <person name="Gentzbittel L."/>
            <person name="Childs K.L."/>
            <person name="Yandell M."/>
            <person name="Gundlach H."/>
            <person name="Mayer K.F."/>
            <person name="Schwartz D.C."/>
            <person name="Town C.D."/>
        </authorList>
    </citation>
    <scope>GENOME REANNOTATION</scope>
    <source>
        <strain evidence="4 5">cv. Jemalong A17</strain>
    </source>
</reference>
<keyword evidence="3" id="KW-0328">Glycosyltransferase</keyword>
<dbReference type="Proteomes" id="UP000002051">
    <property type="component" value="Chromosome 4"/>
</dbReference>
<dbReference type="Gene3D" id="3.10.450.330">
    <property type="match status" value="1"/>
</dbReference>
<dbReference type="EMBL" id="CM001220">
    <property type="protein sequence ID" value="AES87094.1"/>
    <property type="molecule type" value="Genomic_DNA"/>
</dbReference>
<dbReference type="InterPro" id="IPR056735">
    <property type="entry name" value="SUS_N"/>
</dbReference>
<evidence type="ECO:0000259" key="1">
    <source>
        <dbReference type="Pfam" id="PF24861"/>
    </source>
</evidence>
<organism evidence="2 5">
    <name type="scientific">Medicago truncatula</name>
    <name type="common">Barrel medic</name>
    <name type="synonym">Medicago tribuloides</name>
    <dbReference type="NCBI Taxonomy" id="3880"/>
    <lineage>
        <taxon>Eukaryota</taxon>
        <taxon>Viridiplantae</taxon>
        <taxon>Streptophyta</taxon>
        <taxon>Embryophyta</taxon>
        <taxon>Tracheophyta</taxon>
        <taxon>Spermatophyta</taxon>
        <taxon>Magnoliopsida</taxon>
        <taxon>eudicotyledons</taxon>
        <taxon>Gunneridae</taxon>
        <taxon>Pentapetalae</taxon>
        <taxon>rosids</taxon>
        <taxon>fabids</taxon>
        <taxon>Fabales</taxon>
        <taxon>Fabaceae</taxon>
        <taxon>Papilionoideae</taxon>
        <taxon>50 kb inversion clade</taxon>
        <taxon>NPAAA clade</taxon>
        <taxon>Hologalegina</taxon>
        <taxon>IRL clade</taxon>
        <taxon>Trifolieae</taxon>
        <taxon>Medicago</taxon>
    </lineage>
</organism>
<evidence type="ECO:0000313" key="2">
    <source>
        <dbReference type="EMBL" id="AES87094.1"/>
    </source>
</evidence>
<dbReference type="HOGENOM" id="CLU_2625683_0_0_1"/>
<feature type="domain" description="Sucrose synthase N-terminal" evidence="1">
    <location>
        <begin position="18"/>
        <end position="76"/>
    </location>
</feature>